<evidence type="ECO:0000256" key="7">
    <source>
        <dbReference type="ARBA" id="ARBA00022737"/>
    </source>
</evidence>
<evidence type="ECO:0000256" key="6">
    <source>
        <dbReference type="ARBA" id="ARBA00022729"/>
    </source>
</evidence>
<dbReference type="GO" id="GO:0006952">
    <property type="term" value="P:defense response"/>
    <property type="evidence" value="ECO:0007669"/>
    <property type="project" value="UniProtKB-ARBA"/>
</dbReference>
<dbReference type="Gene3D" id="3.80.10.10">
    <property type="entry name" value="Ribonuclease Inhibitor"/>
    <property type="match status" value="2"/>
</dbReference>
<dbReference type="OrthoDB" id="8731593at2759"/>
<name>A0A2U1KUZ8_ARTAN</name>
<comment type="similarity">
    <text evidence="2">Belongs to the RLP family.</text>
</comment>
<dbReference type="InterPro" id="IPR003591">
    <property type="entry name" value="Leu-rich_rpt_typical-subtyp"/>
</dbReference>
<evidence type="ECO:0000256" key="1">
    <source>
        <dbReference type="ARBA" id="ARBA00004251"/>
    </source>
</evidence>
<dbReference type="InterPro" id="IPR046956">
    <property type="entry name" value="RLP23-like"/>
</dbReference>
<keyword evidence="13" id="KW-1185">Reference proteome</keyword>
<gene>
    <name evidence="12" type="ORF">CTI12_AA565390</name>
</gene>
<dbReference type="InterPro" id="IPR001611">
    <property type="entry name" value="Leu-rich_rpt"/>
</dbReference>
<dbReference type="SMART" id="SM00369">
    <property type="entry name" value="LRR_TYP"/>
    <property type="match status" value="5"/>
</dbReference>
<evidence type="ECO:0000256" key="4">
    <source>
        <dbReference type="ARBA" id="ARBA00022614"/>
    </source>
</evidence>
<feature type="domain" description="Leucine-rich repeat-containing N-terminal plant-type" evidence="11">
    <location>
        <begin position="2"/>
        <end position="26"/>
    </location>
</feature>
<evidence type="ECO:0000256" key="5">
    <source>
        <dbReference type="ARBA" id="ARBA00022692"/>
    </source>
</evidence>
<dbReference type="InterPro" id="IPR032675">
    <property type="entry name" value="LRR_dom_sf"/>
</dbReference>
<dbReference type="PROSITE" id="PS51450">
    <property type="entry name" value="LRR"/>
    <property type="match status" value="1"/>
</dbReference>
<keyword evidence="7" id="KW-0677">Repeat</keyword>
<sequence length="479" mass="53803">MDDHGVFSSWQTSSQDCCLWRGVGCSNRTNHVIMLDLHVYRTDDLLMGSPRIPEFMGSLRKLCYLNLSSIAIECGSKLSSLEYLDLSYLDHSESTNLLGNAIAGLPSLIVLQLRSCRLQKTIGNSLFPFTDFSNSPSVLDISHNYLPPSLIYPWLFNFSVSLTDIYLSYNELNGTIPEAFGVFKYLQHLSLVSKLSLNKFVKFTSLRELYLDQNGIQRFIPENFEHILNLVIIDLAHNQITGLLPDLSALPSLRKIPILMGYLLNDMLSMRNISLTGELPSSLKNWARLQFLDLGENNLSGRIPAWIGNSLSELRVLSLPSNWFHDLPLVVRNMCESIVGKERGEICEYSNTLGLITSLDLSSNALNGEITGGITNLLELVALNLSRNNLGWNIPHDIGRLRWLDFLDLSRNHLDTNEHTQLQSFNESSYTGNLALCGPPLPNSCPGDLVPPNPQTIDDAQDIWPLDNQMLFHPNTKNR</sequence>
<keyword evidence="5" id="KW-0812">Transmembrane</keyword>
<evidence type="ECO:0000256" key="10">
    <source>
        <dbReference type="ARBA" id="ARBA00023180"/>
    </source>
</evidence>
<evidence type="ECO:0000256" key="9">
    <source>
        <dbReference type="ARBA" id="ARBA00023136"/>
    </source>
</evidence>
<dbReference type="EMBL" id="PKPP01013698">
    <property type="protein sequence ID" value="PWA40581.1"/>
    <property type="molecule type" value="Genomic_DNA"/>
</dbReference>
<dbReference type="PANTHER" id="PTHR48063:SF101">
    <property type="entry name" value="LRR RECEPTOR-LIKE SERINE_THREONINE-PROTEIN KINASE FLS2"/>
    <property type="match status" value="1"/>
</dbReference>
<dbReference type="InterPro" id="IPR013210">
    <property type="entry name" value="LRR_N_plant-typ"/>
</dbReference>
<keyword evidence="6" id="KW-0732">Signal</keyword>
<keyword evidence="4" id="KW-0433">Leucine-rich repeat</keyword>
<evidence type="ECO:0000313" key="12">
    <source>
        <dbReference type="EMBL" id="PWA40581.1"/>
    </source>
</evidence>
<accession>A0A2U1KUZ8</accession>
<evidence type="ECO:0000256" key="2">
    <source>
        <dbReference type="ARBA" id="ARBA00009592"/>
    </source>
</evidence>
<comment type="subcellular location">
    <subcellularLocation>
        <location evidence="1">Cell membrane</location>
        <topology evidence="1">Single-pass type I membrane protein</topology>
    </subcellularLocation>
</comment>
<dbReference type="AlphaFoldDB" id="A0A2U1KUZ8"/>
<comment type="caution">
    <text evidence="12">The sequence shown here is derived from an EMBL/GenBank/DDBJ whole genome shotgun (WGS) entry which is preliminary data.</text>
</comment>
<keyword evidence="10" id="KW-0325">Glycoprotein</keyword>
<keyword evidence="8" id="KW-1133">Transmembrane helix</keyword>
<evidence type="ECO:0000256" key="3">
    <source>
        <dbReference type="ARBA" id="ARBA00022475"/>
    </source>
</evidence>
<evidence type="ECO:0000256" key="8">
    <source>
        <dbReference type="ARBA" id="ARBA00022989"/>
    </source>
</evidence>
<dbReference type="PANTHER" id="PTHR48063">
    <property type="entry name" value="LRR RECEPTOR-LIKE KINASE"/>
    <property type="match status" value="1"/>
</dbReference>
<dbReference type="GO" id="GO:0051707">
    <property type="term" value="P:response to other organism"/>
    <property type="evidence" value="ECO:0007669"/>
    <property type="project" value="UniProtKB-ARBA"/>
</dbReference>
<dbReference type="Proteomes" id="UP000245207">
    <property type="component" value="Unassembled WGS sequence"/>
</dbReference>
<dbReference type="GO" id="GO:0005886">
    <property type="term" value="C:plasma membrane"/>
    <property type="evidence" value="ECO:0007669"/>
    <property type="project" value="UniProtKB-SubCell"/>
</dbReference>
<dbReference type="Pfam" id="PF08263">
    <property type="entry name" value="LRRNT_2"/>
    <property type="match status" value="1"/>
</dbReference>
<evidence type="ECO:0000313" key="13">
    <source>
        <dbReference type="Proteomes" id="UP000245207"/>
    </source>
</evidence>
<dbReference type="STRING" id="35608.A0A2U1KUZ8"/>
<evidence type="ECO:0000259" key="11">
    <source>
        <dbReference type="Pfam" id="PF08263"/>
    </source>
</evidence>
<reference evidence="12 13" key="1">
    <citation type="journal article" date="2018" name="Mol. Plant">
        <title>The genome of Artemisia annua provides insight into the evolution of Asteraceae family and artemisinin biosynthesis.</title>
        <authorList>
            <person name="Shen Q."/>
            <person name="Zhang L."/>
            <person name="Liao Z."/>
            <person name="Wang S."/>
            <person name="Yan T."/>
            <person name="Shi P."/>
            <person name="Liu M."/>
            <person name="Fu X."/>
            <person name="Pan Q."/>
            <person name="Wang Y."/>
            <person name="Lv Z."/>
            <person name="Lu X."/>
            <person name="Zhang F."/>
            <person name="Jiang W."/>
            <person name="Ma Y."/>
            <person name="Chen M."/>
            <person name="Hao X."/>
            <person name="Li L."/>
            <person name="Tang Y."/>
            <person name="Lv G."/>
            <person name="Zhou Y."/>
            <person name="Sun X."/>
            <person name="Brodelius P.E."/>
            <person name="Rose J.K.C."/>
            <person name="Tang K."/>
        </authorList>
    </citation>
    <scope>NUCLEOTIDE SEQUENCE [LARGE SCALE GENOMIC DNA]</scope>
    <source>
        <strain evidence="13">cv. Huhao1</strain>
        <tissue evidence="12">Leaf</tissue>
    </source>
</reference>
<protein>
    <submittedName>
        <fullName evidence="12">Leucine-rich repeat protein</fullName>
    </submittedName>
</protein>
<organism evidence="12 13">
    <name type="scientific">Artemisia annua</name>
    <name type="common">Sweet wormwood</name>
    <dbReference type="NCBI Taxonomy" id="35608"/>
    <lineage>
        <taxon>Eukaryota</taxon>
        <taxon>Viridiplantae</taxon>
        <taxon>Streptophyta</taxon>
        <taxon>Embryophyta</taxon>
        <taxon>Tracheophyta</taxon>
        <taxon>Spermatophyta</taxon>
        <taxon>Magnoliopsida</taxon>
        <taxon>eudicotyledons</taxon>
        <taxon>Gunneridae</taxon>
        <taxon>Pentapetalae</taxon>
        <taxon>asterids</taxon>
        <taxon>campanulids</taxon>
        <taxon>Asterales</taxon>
        <taxon>Asteraceae</taxon>
        <taxon>Asteroideae</taxon>
        <taxon>Anthemideae</taxon>
        <taxon>Artemisiinae</taxon>
        <taxon>Artemisia</taxon>
    </lineage>
</organism>
<keyword evidence="9" id="KW-0472">Membrane</keyword>
<dbReference type="Pfam" id="PF00560">
    <property type="entry name" value="LRR_1"/>
    <property type="match status" value="3"/>
</dbReference>
<dbReference type="Pfam" id="PF13855">
    <property type="entry name" value="LRR_8"/>
    <property type="match status" value="1"/>
</dbReference>
<keyword evidence="3" id="KW-1003">Cell membrane</keyword>
<proteinExistence type="inferred from homology"/>
<dbReference type="SUPFAM" id="SSF52058">
    <property type="entry name" value="L domain-like"/>
    <property type="match status" value="1"/>
</dbReference>